<name>H3SKB0_9BACL</name>
<dbReference type="EMBL" id="AHKH01000067">
    <property type="protein sequence ID" value="EHQ60502.1"/>
    <property type="molecule type" value="Genomic_DNA"/>
</dbReference>
<dbReference type="InterPro" id="IPR014710">
    <property type="entry name" value="RmlC-like_jellyroll"/>
</dbReference>
<reference evidence="3 4" key="1">
    <citation type="journal article" date="2012" name="J. Bacteriol.">
        <title>Genome Sequence of the Pattern-Forming Social Bacterium Paenibacillus dendritiformis C454 Chiral Morphotype.</title>
        <authorList>
            <person name="Sirota-Madi A."/>
            <person name="Olender T."/>
            <person name="Helman Y."/>
            <person name="Brainis I."/>
            <person name="Finkelshtein A."/>
            <person name="Roth D."/>
            <person name="Hagai E."/>
            <person name="Leshkowitz D."/>
            <person name="Brodsky L."/>
            <person name="Galatenko V."/>
            <person name="Nikolaev V."/>
            <person name="Gutnick D.L."/>
            <person name="Lancet D."/>
            <person name="Ben-Jacob E."/>
        </authorList>
    </citation>
    <scope>NUCLEOTIDE SEQUENCE [LARGE SCALE GENOMIC DNA]</scope>
    <source>
        <strain evidence="3 4">C454</strain>
    </source>
</reference>
<dbReference type="STRING" id="1131935.PDENDC454_19970"/>
<dbReference type="Gene3D" id="2.60.120.10">
    <property type="entry name" value="Jelly Rolls"/>
    <property type="match status" value="1"/>
</dbReference>
<dbReference type="Proteomes" id="UP000003900">
    <property type="component" value="Unassembled WGS sequence"/>
</dbReference>
<dbReference type="InterPro" id="IPR051804">
    <property type="entry name" value="Carb_Metab_Reg_Kinase/Isom"/>
</dbReference>
<evidence type="ECO:0000313" key="3">
    <source>
        <dbReference type="EMBL" id="EHQ60502.1"/>
    </source>
</evidence>
<dbReference type="PATRIC" id="fig|1131935.3.peg.4157"/>
<protein>
    <recommendedName>
        <fullName evidence="5">Mannose-6-phosphate isomerase</fullName>
    </recommendedName>
</protein>
<accession>H3SKB0</accession>
<dbReference type="AlphaFoldDB" id="H3SKB0"/>
<evidence type="ECO:0000256" key="1">
    <source>
        <dbReference type="ARBA" id="ARBA00022723"/>
    </source>
</evidence>
<dbReference type="PANTHER" id="PTHR42742">
    <property type="entry name" value="TRANSCRIPTIONAL REPRESSOR MPRA"/>
    <property type="match status" value="1"/>
</dbReference>
<sequence>MFDKLPRNRIHADIPSGGHRPLDWLPSGLETGMDRIADAVLAACHAGRKDILYVALDATHGANVQAVASRLTDRLEQEQIRAHVYSTEDYLYGGSELRRCFYRYITDNRAFGYMASDVAFTDYFRPDAAACWAAEAKQDTAAKPGAKQVVLICGPGALWLGGDRIGLSFYCDVSREYQQREHRRSLRNLGFSWNRDHTEKYKICLFLEWPAWETYRKQHLGRFDYYVDLNRPAKPVITTVAALRRMVAEAAEQPFRVKPFFAPGVWGGQYLKELCDLPPEWVNCAWSFEPIAPENTLLLEYRDETIEVPFTLLLGYEHQAVMGDRIVGLFGDYFPVRFDYLDTIGGSHLSCQVHPKQAYIEDVFNERMTQQESYYIMERLNDAKVYLGLTDGTTPKQFLGAVREAQDTGVPLPFESYVKEYDSAKGALYLIPPGTVHCSGKDNLVLEISSTTWWFTFKIYDYLRQDLDGKPRPINIDHAARNINAGLTEEEVRQRLIPEPLLIGRQGGNEEYLLGEHEDVLFSVKRVHLIDRWEDDTNGEFVMVNLVEGERVRLVPLADPSKAVEFGYAESYIVPASVGAYRLENAGSAPCKLVKAGVASHWQTPLLPHGWPAGAEA</sequence>
<evidence type="ECO:0008006" key="5">
    <source>
        <dbReference type="Google" id="ProtNLM"/>
    </source>
</evidence>
<dbReference type="CDD" id="cd07010">
    <property type="entry name" value="cupin_PMI_type_I_N_bac"/>
    <property type="match status" value="1"/>
</dbReference>
<evidence type="ECO:0000256" key="2">
    <source>
        <dbReference type="ARBA" id="ARBA00022833"/>
    </source>
</evidence>
<proteinExistence type="predicted"/>
<dbReference type="PANTHER" id="PTHR42742:SF3">
    <property type="entry name" value="FRUCTOKINASE"/>
    <property type="match status" value="1"/>
</dbReference>
<gene>
    <name evidence="3" type="ORF">PDENDC454_19970</name>
</gene>
<keyword evidence="1" id="KW-0479">Metal-binding</keyword>
<dbReference type="RefSeq" id="WP_006678482.1">
    <property type="nucleotide sequence ID" value="NZ_AHKH01000067.1"/>
</dbReference>
<keyword evidence="2" id="KW-0862">Zinc</keyword>
<dbReference type="SUPFAM" id="SSF51182">
    <property type="entry name" value="RmlC-like cupins"/>
    <property type="match status" value="1"/>
</dbReference>
<dbReference type="GO" id="GO:0046872">
    <property type="term" value="F:metal ion binding"/>
    <property type="evidence" value="ECO:0007669"/>
    <property type="project" value="UniProtKB-KW"/>
</dbReference>
<keyword evidence="4" id="KW-1185">Reference proteome</keyword>
<evidence type="ECO:0000313" key="4">
    <source>
        <dbReference type="Proteomes" id="UP000003900"/>
    </source>
</evidence>
<comment type="caution">
    <text evidence="3">The sequence shown here is derived from an EMBL/GenBank/DDBJ whole genome shotgun (WGS) entry which is preliminary data.</text>
</comment>
<dbReference type="InterPro" id="IPR011051">
    <property type="entry name" value="RmlC_Cupin_sf"/>
</dbReference>
<organism evidence="3 4">
    <name type="scientific">Paenibacillus dendritiformis C454</name>
    <dbReference type="NCBI Taxonomy" id="1131935"/>
    <lineage>
        <taxon>Bacteria</taxon>
        <taxon>Bacillati</taxon>
        <taxon>Bacillota</taxon>
        <taxon>Bacilli</taxon>
        <taxon>Bacillales</taxon>
        <taxon>Paenibacillaceae</taxon>
        <taxon>Paenibacillus</taxon>
    </lineage>
</organism>
<dbReference type="OrthoDB" id="9808275at2"/>